<keyword evidence="3" id="KW-0804">Transcription</keyword>
<dbReference type="InterPro" id="IPR036390">
    <property type="entry name" value="WH_DNA-bd_sf"/>
</dbReference>
<keyword evidence="6" id="KW-1185">Reference proteome</keyword>
<dbReference type="Pfam" id="PF01638">
    <property type="entry name" value="HxlR"/>
    <property type="match status" value="1"/>
</dbReference>
<gene>
    <name evidence="5" type="ORF">FNW02_01850</name>
</gene>
<dbReference type="EMBL" id="VJXY01000001">
    <property type="protein sequence ID" value="MBD6614643.1"/>
    <property type="molecule type" value="Genomic_DNA"/>
</dbReference>
<sequence>MKAEAENHSRLNCEVETTLKVIGGRWKVLIIRELMTNVKRFGELQRALPGITQKMLTQQLREMEEDGIIHREVYPQIPPKVEYSLTSLGESLQPILYAMHEWAIKHYSSNKSHLS</sequence>
<evidence type="ECO:0000259" key="4">
    <source>
        <dbReference type="PROSITE" id="PS51118"/>
    </source>
</evidence>
<evidence type="ECO:0000313" key="6">
    <source>
        <dbReference type="Proteomes" id="UP001165986"/>
    </source>
</evidence>
<evidence type="ECO:0000256" key="3">
    <source>
        <dbReference type="ARBA" id="ARBA00023163"/>
    </source>
</evidence>
<dbReference type="RefSeq" id="WP_191755882.1">
    <property type="nucleotide sequence ID" value="NZ_VJXY01000001.1"/>
</dbReference>
<keyword evidence="1" id="KW-0805">Transcription regulation</keyword>
<dbReference type="InterPro" id="IPR036388">
    <property type="entry name" value="WH-like_DNA-bd_sf"/>
</dbReference>
<dbReference type="GO" id="GO:0003677">
    <property type="term" value="F:DNA binding"/>
    <property type="evidence" value="ECO:0007669"/>
    <property type="project" value="UniProtKB-KW"/>
</dbReference>
<dbReference type="Gene3D" id="1.10.10.10">
    <property type="entry name" value="Winged helix-like DNA-binding domain superfamily/Winged helix DNA-binding domain"/>
    <property type="match status" value="1"/>
</dbReference>
<dbReference type="PROSITE" id="PS51118">
    <property type="entry name" value="HTH_HXLR"/>
    <property type="match status" value="1"/>
</dbReference>
<evidence type="ECO:0000313" key="5">
    <source>
        <dbReference type="EMBL" id="MBD6614643.1"/>
    </source>
</evidence>
<dbReference type="CDD" id="cd00090">
    <property type="entry name" value="HTH_ARSR"/>
    <property type="match status" value="1"/>
</dbReference>
<dbReference type="Proteomes" id="UP001165986">
    <property type="component" value="Unassembled WGS sequence"/>
</dbReference>
<reference evidence="5" key="1">
    <citation type="submission" date="2019-07" db="EMBL/GenBank/DDBJ databases">
        <title>Toxilogical consequences of a new and cryptic species of cyanobacteria (Komarekiella delphini-convector) recovered from the epidermis of a bottlenose dolphin and 1500 ft. in the air.</title>
        <authorList>
            <person name="Brown A.O."/>
            <person name="Dvorak P."/>
            <person name="Villanueva C.D."/>
            <person name="Foss A.J."/>
            <person name="Garvey A.D."/>
            <person name="Gibson Q.A."/>
            <person name="Johansen J.R."/>
            <person name="Casamatta D.A."/>
        </authorList>
    </citation>
    <scope>NUCLEOTIDE SEQUENCE</scope>
    <source>
        <strain evidence="5">SJRDD-AB1</strain>
    </source>
</reference>
<feature type="domain" description="HTH hxlR-type" evidence="4">
    <location>
        <begin position="13"/>
        <end position="111"/>
    </location>
</feature>
<dbReference type="PANTHER" id="PTHR33204:SF29">
    <property type="entry name" value="TRANSCRIPTIONAL REGULATOR"/>
    <property type="match status" value="1"/>
</dbReference>
<dbReference type="SUPFAM" id="SSF46785">
    <property type="entry name" value="Winged helix' DNA-binding domain"/>
    <property type="match status" value="1"/>
</dbReference>
<evidence type="ECO:0000256" key="1">
    <source>
        <dbReference type="ARBA" id="ARBA00023015"/>
    </source>
</evidence>
<comment type="caution">
    <text evidence="5">The sequence shown here is derived from an EMBL/GenBank/DDBJ whole genome shotgun (WGS) entry which is preliminary data.</text>
</comment>
<dbReference type="InterPro" id="IPR002577">
    <property type="entry name" value="HTH_HxlR"/>
</dbReference>
<dbReference type="AlphaFoldDB" id="A0AA40SSU2"/>
<evidence type="ECO:0000256" key="2">
    <source>
        <dbReference type="ARBA" id="ARBA00023125"/>
    </source>
</evidence>
<accession>A0AA40SSU2</accession>
<organism evidence="5 6">
    <name type="scientific">Komarekiella delphini-convector SJRDD-AB1</name>
    <dbReference type="NCBI Taxonomy" id="2593771"/>
    <lineage>
        <taxon>Bacteria</taxon>
        <taxon>Bacillati</taxon>
        <taxon>Cyanobacteriota</taxon>
        <taxon>Cyanophyceae</taxon>
        <taxon>Nostocales</taxon>
        <taxon>Nostocaceae</taxon>
        <taxon>Komarekiella</taxon>
        <taxon>Komarekiella delphini-convector</taxon>
    </lineage>
</organism>
<keyword evidence="2" id="KW-0238">DNA-binding</keyword>
<proteinExistence type="predicted"/>
<name>A0AA40SSU2_9NOST</name>
<protein>
    <submittedName>
        <fullName evidence="5">Helix-turn-helix transcriptional regulator</fullName>
    </submittedName>
</protein>
<dbReference type="InterPro" id="IPR011991">
    <property type="entry name" value="ArsR-like_HTH"/>
</dbReference>
<dbReference type="PANTHER" id="PTHR33204">
    <property type="entry name" value="TRANSCRIPTIONAL REGULATOR, MARR FAMILY"/>
    <property type="match status" value="1"/>
</dbReference>